<protein>
    <submittedName>
        <fullName evidence="7">NADPH-dependent 2,4-dienoyl-CoA reductase/sulfur reductase-like enzyme</fullName>
    </submittedName>
</protein>
<evidence type="ECO:0000256" key="2">
    <source>
        <dbReference type="ARBA" id="ARBA00022630"/>
    </source>
</evidence>
<dbReference type="EMBL" id="SNWQ01000007">
    <property type="protein sequence ID" value="TDO48687.1"/>
    <property type="molecule type" value="Genomic_DNA"/>
</dbReference>
<dbReference type="InterPro" id="IPR028202">
    <property type="entry name" value="Reductase_C"/>
</dbReference>
<gene>
    <name evidence="7" type="ORF">EV643_107317</name>
</gene>
<dbReference type="SUPFAM" id="SSF51905">
    <property type="entry name" value="FAD/NAD(P)-binding domain"/>
    <property type="match status" value="2"/>
</dbReference>
<dbReference type="Gene3D" id="3.30.390.30">
    <property type="match status" value="1"/>
</dbReference>
<evidence type="ECO:0000259" key="5">
    <source>
        <dbReference type="Pfam" id="PF07992"/>
    </source>
</evidence>
<keyword evidence="3" id="KW-0274">FAD</keyword>
<organism evidence="7 8">
    <name type="scientific">Kribbella caucasensis</name>
    <dbReference type="NCBI Taxonomy" id="2512215"/>
    <lineage>
        <taxon>Bacteria</taxon>
        <taxon>Bacillati</taxon>
        <taxon>Actinomycetota</taxon>
        <taxon>Actinomycetes</taxon>
        <taxon>Propionibacteriales</taxon>
        <taxon>Kribbellaceae</taxon>
        <taxon>Kribbella</taxon>
    </lineage>
</organism>
<evidence type="ECO:0000313" key="8">
    <source>
        <dbReference type="Proteomes" id="UP000295388"/>
    </source>
</evidence>
<proteinExistence type="predicted"/>
<sequence length="396" mass="42735">MTRRILVAGAGLSALRTVEQLRTAGWSESITVVGAEPHPPYNRPPLTKEALRGGIDPDALRFPHRSSISDVEWRLGRRVDGVDLRSRRATLDDGEMLTYDGLVVATGVRSRTLRLDGPPRHRIRTVDDAQRLRRELIPGARVTVIGAGFIGCEVAATAAGLGCVVTVVEPLETPLRVAVGRLVGDELRRRHEQQGVRSRLGRSVVRLDGDVVLDDGSRVGTDVVVEAVGSVPNVEWLDGNGLDLSDGVLCSSDLHPVTASGPVTEVVAVGDVVRFPNPRFGATSLRIEHWTMCGDTARHAAVSLVAGLNGGSSERPEFAPLPTFWSEQFGTRLQSFGVPGLGLDDVRVLEGDLRDECAVGYHRDGVLVGVVLLGLRTRMMQFRQLLVDATQLAGQR</sequence>
<dbReference type="GO" id="GO:0016651">
    <property type="term" value="F:oxidoreductase activity, acting on NAD(P)H"/>
    <property type="evidence" value="ECO:0007669"/>
    <property type="project" value="TreeGrafter"/>
</dbReference>
<dbReference type="Gene3D" id="3.50.50.60">
    <property type="entry name" value="FAD/NAD(P)-binding domain"/>
    <property type="match status" value="2"/>
</dbReference>
<feature type="domain" description="Reductase C-terminal" evidence="6">
    <location>
        <begin position="324"/>
        <end position="392"/>
    </location>
</feature>
<evidence type="ECO:0000256" key="1">
    <source>
        <dbReference type="ARBA" id="ARBA00001974"/>
    </source>
</evidence>
<comment type="cofactor">
    <cofactor evidence="1">
        <name>FAD</name>
        <dbReference type="ChEBI" id="CHEBI:57692"/>
    </cofactor>
</comment>
<dbReference type="PANTHER" id="PTHR43557">
    <property type="entry name" value="APOPTOSIS-INDUCING FACTOR 1"/>
    <property type="match status" value="1"/>
</dbReference>
<accession>A0A4R6KEI5</accession>
<dbReference type="SUPFAM" id="SSF55424">
    <property type="entry name" value="FAD/NAD-linked reductases, dimerisation (C-terminal) domain"/>
    <property type="match status" value="1"/>
</dbReference>
<dbReference type="PANTHER" id="PTHR43557:SF2">
    <property type="entry name" value="RIESKE DOMAIN-CONTAINING PROTEIN-RELATED"/>
    <property type="match status" value="1"/>
</dbReference>
<keyword evidence="4" id="KW-0560">Oxidoreductase</keyword>
<dbReference type="Proteomes" id="UP000295388">
    <property type="component" value="Unassembled WGS sequence"/>
</dbReference>
<evidence type="ECO:0000256" key="3">
    <source>
        <dbReference type="ARBA" id="ARBA00022827"/>
    </source>
</evidence>
<dbReference type="InterPro" id="IPR016156">
    <property type="entry name" value="FAD/NAD-linked_Rdtase_dimer_sf"/>
</dbReference>
<dbReference type="RefSeq" id="WP_133801085.1">
    <property type="nucleotide sequence ID" value="NZ_SNWQ01000007.1"/>
</dbReference>
<dbReference type="InterPro" id="IPR036188">
    <property type="entry name" value="FAD/NAD-bd_sf"/>
</dbReference>
<feature type="domain" description="FAD/NAD(P)-binding" evidence="5">
    <location>
        <begin position="4"/>
        <end position="292"/>
    </location>
</feature>
<dbReference type="Pfam" id="PF07992">
    <property type="entry name" value="Pyr_redox_2"/>
    <property type="match status" value="1"/>
</dbReference>
<dbReference type="AlphaFoldDB" id="A0A4R6KEI5"/>
<evidence type="ECO:0000256" key="4">
    <source>
        <dbReference type="ARBA" id="ARBA00023002"/>
    </source>
</evidence>
<dbReference type="PRINTS" id="PR00368">
    <property type="entry name" value="FADPNR"/>
</dbReference>
<evidence type="ECO:0000313" key="7">
    <source>
        <dbReference type="EMBL" id="TDO48687.1"/>
    </source>
</evidence>
<name>A0A4R6KEI5_9ACTN</name>
<dbReference type="GO" id="GO:0005737">
    <property type="term" value="C:cytoplasm"/>
    <property type="evidence" value="ECO:0007669"/>
    <property type="project" value="TreeGrafter"/>
</dbReference>
<dbReference type="OrthoDB" id="3568330at2"/>
<dbReference type="InterPro" id="IPR050446">
    <property type="entry name" value="FAD-oxidoreductase/Apoptosis"/>
</dbReference>
<evidence type="ECO:0000259" key="6">
    <source>
        <dbReference type="Pfam" id="PF14759"/>
    </source>
</evidence>
<comment type="caution">
    <text evidence="7">The sequence shown here is derived from an EMBL/GenBank/DDBJ whole genome shotgun (WGS) entry which is preliminary data.</text>
</comment>
<dbReference type="InterPro" id="IPR023753">
    <property type="entry name" value="FAD/NAD-binding_dom"/>
</dbReference>
<reference evidence="7 8" key="1">
    <citation type="submission" date="2019-03" db="EMBL/GenBank/DDBJ databases">
        <title>Genomic Encyclopedia of Type Strains, Phase III (KMG-III): the genomes of soil and plant-associated and newly described type strains.</title>
        <authorList>
            <person name="Whitman W."/>
        </authorList>
    </citation>
    <scope>NUCLEOTIDE SEQUENCE [LARGE SCALE GENOMIC DNA]</scope>
    <source>
        <strain evidence="7 8">VKM Ac-2527</strain>
    </source>
</reference>
<dbReference type="Pfam" id="PF14759">
    <property type="entry name" value="Reductase_C"/>
    <property type="match status" value="1"/>
</dbReference>
<keyword evidence="8" id="KW-1185">Reference proteome</keyword>
<keyword evidence="2" id="KW-0285">Flavoprotein</keyword>